<protein>
    <recommendedName>
        <fullName evidence="4">DNase1 protein</fullName>
    </recommendedName>
</protein>
<gene>
    <name evidence="2" type="ORF">TD95_004457</name>
</gene>
<proteinExistence type="predicted"/>
<evidence type="ECO:0008006" key="4">
    <source>
        <dbReference type="Google" id="ProtNLM"/>
    </source>
</evidence>
<evidence type="ECO:0000256" key="1">
    <source>
        <dbReference type="SAM" id="SignalP"/>
    </source>
</evidence>
<feature type="signal peptide" evidence="1">
    <location>
        <begin position="1"/>
        <end position="17"/>
    </location>
</feature>
<keyword evidence="3" id="KW-1185">Reference proteome</keyword>
<sequence>MKFSTVAAALFSTLAAAENVVTFESKDSISRTVVFTPTEGCESVNSVTVAGGATVDVTIPEKWIGNWYAVSEGSHITEGMLGEVTFQGWNDLTYFDVSAIVNASDHDGVKEMWPASSGTPVSGCTTFPCNNAYYLPDDIQTKSTTETHLICTLGGNGSYKRSEETEESLPHKYVTGRRM</sequence>
<dbReference type="AlphaFoldDB" id="A0A0F4ZDF6"/>
<dbReference type="EMBL" id="LAEV01001500">
    <property type="protein sequence ID" value="KKA27913.1"/>
    <property type="molecule type" value="Genomic_DNA"/>
</dbReference>
<dbReference type="OrthoDB" id="3513524at2759"/>
<feature type="chain" id="PRO_5002482706" description="DNase1 protein" evidence="1">
    <location>
        <begin position="18"/>
        <end position="179"/>
    </location>
</feature>
<keyword evidence="1" id="KW-0732">Signal</keyword>
<organism evidence="2 3">
    <name type="scientific">Thielaviopsis punctulata</name>
    <dbReference type="NCBI Taxonomy" id="72032"/>
    <lineage>
        <taxon>Eukaryota</taxon>
        <taxon>Fungi</taxon>
        <taxon>Dikarya</taxon>
        <taxon>Ascomycota</taxon>
        <taxon>Pezizomycotina</taxon>
        <taxon>Sordariomycetes</taxon>
        <taxon>Hypocreomycetidae</taxon>
        <taxon>Microascales</taxon>
        <taxon>Ceratocystidaceae</taxon>
        <taxon>Thielaviopsis</taxon>
    </lineage>
</organism>
<name>A0A0F4ZDF6_9PEZI</name>
<reference evidence="2 3" key="1">
    <citation type="submission" date="2015-03" db="EMBL/GenBank/DDBJ databases">
        <authorList>
            <person name="Radwan O."/>
            <person name="Al-Naeli F.A."/>
            <person name="Rendon G.A."/>
            <person name="Fields C."/>
        </authorList>
    </citation>
    <scope>NUCLEOTIDE SEQUENCE [LARGE SCALE GENOMIC DNA]</scope>
    <source>
        <strain evidence="2">CR-DP1</strain>
    </source>
</reference>
<accession>A0A0F4ZDF6</accession>
<evidence type="ECO:0000313" key="3">
    <source>
        <dbReference type="Proteomes" id="UP000033483"/>
    </source>
</evidence>
<comment type="caution">
    <text evidence="2">The sequence shown here is derived from an EMBL/GenBank/DDBJ whole genome shotgun (WGS) entry which is preliminary data.</text>
</comment>
<evidence type="ECO:0000313" key="2">
    <source>
        <dbReference type="EMBL" id="KKA27913.1"/>
    </source>
</evidence>
<dbReference type="Proteomes" id="UP000033483">
    <property type="component" value="Unassembled WGS sequence"/>
</dbReference>